<dbReference type="CDD" id="cd03467">
    <property type="entry name" value="Rieske"/>
    <property type="match status" value="1"/>
</dbReference>
<dbReference type="HOGENOM" id="CLU_055690_1_1_9"/>
<dbReference type="GO" id="GO:0016705">
    <property type="term" value="F:oxidoreductase activity, acting on paired donors, with incorporation or reduction of molecular oxygen"/>
    <property type="evidence" value="ECO:0007669"/>
    <property type="project" value="UniProtKB-ARBA"/>
</dbReference>
<organism evidence="8 9">
    <name type="scientific">Desulfitobacterium dichloroeliminans (strain LMG P-21439 / DCA1)</name>
    <dbReference type="NCBI Taxonomy" id="871963"/>
    <lineage>
        <taxon>Bacteria</taxon>
        <taxon>Bacillati</taxon>
        <taxon>Bacillota</taxon>
        <taxon>Clostridia</taxon>
        <taxon>Eubacteriales</taxon>
        <taxon>Desulfitobacteriaceae</taxon>
        <taxon>Desulfitobacterium</taxon>
    </lineage>
</organism>
<dbReference type="AlphaFoldDB" id="L0F461"/>
<gene>
    <name evidence="8" type="ordered locus">Desdi_0163</name>
</gene>
<comment type="cofactor">
    <cofactor evidence="6">
        <name>[2Fe-2S] cluster</name>
        <dbReference type="ChEBI" id="CHEBI:190135"/>
    </cofactor>
</comment>
<keyword evidence="9" id="KW-1185">Reference proteome</keyword>
<feature type="domain" description="Rieske" evidence="7">
    <location>
        <begin position="52"/>
        <end position="144"/>
    </location>
</feature>
<dbReference type="GO" id="GO:0004497">
    <property type="term" value="F:monooxygenase activity"/>
    <property type="evidence" value="ECO:0007669"/>
    <property type="project" value="UniProtKB-ARBA"/>
</dbReference>
<dbReference type="SUPFAM" id="SSF50022">
    <property type="entry name" value="ISP domain"/>
    <property type="match status" value="1"/>
</dbReference>
<keyword evidence="3" id="KW-0408">Iron</keyword>
<dbReference type="RefSeq" id="WP_015260730.1">
    <property type="nucleotide sequence ID" value="NC_019903.1"/>
</dbReference>
<dbReference type="PRINTS" id="PR00162">
    <property type="entry name" value="RIESKE"/>
</dbReference>
<evidence type="ECO:0000259" key="7">
    <source>
        <dbReference type="PROSITE" id="PS51296"/>
    </source>
</evidence>
<name>L0F461_DESDL</name>
<keyword evidence="2" id="KW-0479">Metal-binding</keyword>
<evidence type="ECO:0000256" key="2">
    <source>
        <dbReference type="ARBA" id="ARBA00022723"/>
    </source>
</evidence>
<dbReference type="STRING" id="871963.Desdi_0163"/>
<evidence type="ECO:0000256" key="4">
    <source>
        <dbReference type="ARBA" id="ARBA00023014"/>
    </source>
</evidence>
<dbReference type="GO" id="GO:0051537">
    <property type="term" value="F:2 iron, 2 sulfur cluster binding"/>
    <property type="evidence" value="ECO:0007669"/>
    <property type="project" value="UniProtKB-KW"/>
</dbReference>
<evidence type="ECO:0000256" key="1">
    <source>
        <dbReference type="ARBA" id="ARBA00022714"/>
    </source>
</evidence>
<dbReference type="KEGG" id="ddl:Desdi_0163"/>
<dbReference type="PROSITE" id="PS51318">
    <property type="entry name" value="TAT"/>
    <property type="match status" value="1"/>
</dbReference>
<dbReference type="PROSITE" id="PS51296">
    <property type="entry name" value="RIESKE"/>
    <property type="match status" value="1"/>
</dbReference>
<dbReference type="InterPro" id="IPR036922">
    <property type="entry name" value="Rieske_2Fe-2S_sf"/>
</dbReference>
<protein>
    <submittedName>
        <fullName evidence="8">Rieske Fe-S protein</fullName>
    </submittedName>
</protein>
<dbReference type="InterPro" id="IPR005805">
    <property type="entry name" value="Rieske_Fe-S_prot_C"/>
</dbReference>
<evidence type="ECO:0000313" key="9">
    <source>
        <dbReference type="Proteomes" id="UP000010797"/>
    </source>
</evidence>
<dbReference type="Proteomes" id="UP000010797">
    <property type="component" value="Chromosome"/>
</dbReference>
<evidence type="ECO:0000256" key="3">
    <source>
        <dbReference type="ARBA" id="ARBA00023004"/>
    </source>
</evidence>
<evidence type="ECO:0000313" key="8">
    <source>
        <dbReference type="EMBL" id="AGA67723.1"/>
    </source>
</evidence>
<sequence>METNKEKIKLTRRRFLGIMTGVPLALSIGTPVVAAGKMLSPANALRPIPPKMAILKEEDLLEKPKEIVYDGFPAMIFRNGNEYKAFSRVCTHLGCTVMWNEAEKRFECPCHGGIFDEEGNVIEGPPPKPLTRLKAWVENGYVMIQEEVV</sequence>
<dbReference type="InterPro" id="IPR006311">
    <property type="entry name" value="TAT_signal"/>
</dbReference>
<dbReference type="Gene3D" id="2.102.10.10">
    <property type="entry name" value="Rieske [2Fe-2S] iron-sulphur domain"/>
    <property type="match status" value="1"/>
</dbReference>
<dbReference type="PANTHER" id="PTHR10134">
    <property type="entry name" value="CYTOCHROME B-C1 COMPLEX SUBUNIT RIESKE, MITOCHONDRIAL"/>
    <property type="match status" value="1"/>
</dbReference>
<evidence type="ECO:0000256" key="5">
    <source>
        <dbReference type="ARBA" id="ARBA00023157"/>
    </source>
</evidence>
<reference evidence="9" key="1">
    <citation type="submission" date="2012-02" db="EMBL/GenBank/DDBJ databases">
        <title>Complete sequence of Desulfitobacterium dichloroeliminans LMG P-21439.</title>
        <authorList>
            <person name="Lucas S."/>
            <person name="Han J."/>
            <person name="Lapidus A."/>
            <person name="Cheng J.-F."/>
            <person name="Goodwin L."/>
            <person name="Pitluck S."/>
            <person name="Peters L."/>
            <person name="Ovchinnikova G."/>
            <person name="Teshima H."/>
            <person name="Detter J.C."/>
            <person name="Han C."/>
            <person name="Tapia R."/>
            <person name="Land M."/>
            <person name="Hauser L."/>
            <person name="Kyrpides N."/>
            <person name="Ivanova N."/>
            <person name="Pagani I."/>
            <person name="Kruse T."/>
            <person name="de Vos W.M."/>
            <person name="Boon N."/>
            <person name="Smidt H."/>
            <person name="Woyke T."/>
        </authorList>
    </citation>
    <scope>NUCLEOTIDE SEQUENCE [LARGE SCALE GENOMIC DNA]</scope>
    <source>
        <strain evidence="9">LMG P-21439 / DCA1</strain>
    </source>
</reference>
<keyword evidence="4" id="KW-0411">Iron-sulfur</keyword>
<dbReference type="GO" id="GO:0046872">
    <property type="term" value="F:metal ion binding"/>
    <property type="evidence" value="ECO:0007669"/>
    <property type="project" value="UniProtKB-KW"/>
</dbReference>
<dbReference type="InterPro" id="IPR017941">
    <property type="entry name" value="Rieske_2Fe-2S"/>
</dbReference>
<dbReference type="InterPro" id="IPR014349">
    <property type="entry name" value="Rieske_Fe-S_prot"/>
</dbReference>
<evidence type="ECO:0000256" key="6">
    <source>
        <dbReference type="ARBA" id="ARBA00034078"/>
    </source>
</evidence>
<proteinExistence type="predicted"/>
<accession>L0F461</accession>
<dbReference type="OrthoDB" id="9767869at2"/>
<dbReference type="EMBL" id="CP003344">
    <property type="protein sequence ID" value="AGA67723.1"/>
    <property type="molecule type" value="Genomic_DNA"/>
</dbReference>
<keyword evidence="1" id="KW-0001">2Fe-2S</keyword>
<dbReference type="eggNOG" id="COG0723">
    <property type="taxonomic scope" value="Bacteria"/>
</dbReference>
<keyword evidence="5" id="KW-1015">Disulfide bond</keyword>
<dbReference type="GO" id="GO:0016020">
    <property type="term" value="C:membrane"/>
    <property type="evidence" value="ECO:0007669"/>
    <property type="project" value="InterPro"/>
</dbReference>
<dbReference type="Pfam" id="PF00355">
    <property type="entry name" value="Rieske"/>
    <property type="match status" value="1"/>
</dbReference>